<dbReference type="PANTHER" id="PTHR13903:SF8">
    <property type="entry name" value="PIRIN"/>
    <property type="match status" value="1"/>
</dbReference>
<feature type="domain" description="Pirin C-terminal" evidence="5">
    <location>
        <begin position="308"/>
        <end position="414"/>
    </location>
</feature>
<dbReference type="EMBL" id="HBGJ01035139">
    <property type="protein sequence ID" value="CAD9263876.1"/>
    <property type="molecule type" value="Transcribed_RNA"/>
</dbReference>
<gene>
    <name evidence="6" type="ORF">PPAR1163_LOCUS22261</name>
</gene>
<reference evidence="6" key="1">
    <citation type="submission" date="2021-01" db="EMBL/GenBank/DDBJ databases">
        <authorList>
            <person name="Corre E."/>
            <person name="Pelletier E."/>
            <person name="Niang G."/>
            <person name="Scheremetjew M."/>
            <person name="Finn R."/>
            <person name="Kale V."/>
            <person name="Holt S."/>
            <person name="Cochrane G."/>
            <person name="Meng A."/>
            <person name="Brown T."/>
            <person name="Cohen L."/>
        </authorList>
    </citation>
    <scope>NUCLEOTIDE SEQUENCE</scope>
    <source>
        <strain evidence="6">CCMP2877</strain>
    </source>
</reference>
<dbReference type="SUPFAM" id="SSF82784">
    <property type="entry name" value="OsmC-like"/>
    <property type="match status" value="1"/>
</dbReference>
<organism evidence="6">
    <name type="scientific">Phaeomonas parva</name>
    <dbReference type="NCBI Taxonomy" id="124430"/>
    <lineage>
        <taxon>Eukaryota</taxon>
        <taxon>Sar</taxon>
        <taxon>Stramenopiles</taxon>
        <taxon>Ochrophyta</taxon>
        <taxon>Pinguiophyceae</taxon>
        <taxon>Pinguiochrysidales</taxon>
        <taxon>Pinguiochrysidaceae</taxon>
        <taxon>Phaeomonas</taxon>
    </lineage>
</organism>
<evidence type="ECO:0000313" key="6">
    <source>
        <dbReference type="EMBL" id="CAD9263876.1"/>
    </source>
</evidence>
<evidence type="ECO:0000256" key="3">
    <source>
        <dbReference type="SAM" id="MobiDB-lite"/>
    </source>
</evidence>
<dbReference type="InterPro" id="IPR011051">
    <property type="entry name" value="RmlC_Cupin_sf"/>
</dbReference>
<dbReference type="SUPFAM" id="SSF51182">
    <property type="entry name" value="RmlC-like cupins"/>
    <property type="match status" value="1"/>
</dbReference>
<dbReference type="InterPro" id="IPR036102">
    <property type="entry name" value="OsmC/Ohrsf"/>
</dbReference>
<dbReference type="Pfam" id="PF05726">
    <property type="entry name" value="Pirin_C"/>
    <property type="match status" value="1"/>
</dbReference>
<dbReference type="InterPro" id="IPR015946">
    <property type="entry name" value="KH_dom-like_a/b"/>
</dbReference>
<dbReference type="Pfam" id="PF02678">
    <property type="entry name" value="Pirin"/>
    <property type="match status" value="1"/>
</dbReference>
<sequence length="456" mass="49611">MYAERRDIPLEGVDVILNHSKVYREDCEGCAAEGNGNGSSSGGNGKKQKIDLIDRVVLLHGPKLTPEHKEKLRAIADKCPVHQTLSRSNVIETAFQEPAAPSGEQVRGEDPGLGIHLQAKTQILTGKTKETSPFTVRRLVPAREKRLVGPFCFLDHFGPQVFTRESAMDVGPHPHIGMATLTYLFDGSILHRDSTGAELPILPGEVNFMVAGKGVVHSERGKDGLAFLEQQAPRAAHQLHGIQCWVALPKAEQERDPSFHHADADARVAIPREAIAAVGKVEAKLVVGKLCGLEVRSEIPQFSPFFLVELNMSAGASCCVPFLKGMEMGVYPVSGRAKTGKEGALLDVGHAMVYGEGLEPEADKMECVAISAVEPTKLVLFGGMPLPERRHMYWNFVHTDRSRIEAAAEAWQRQDRDAFPPVVNEAHDDVIMIPNYKPRKASSSHGAEASADLLAA</sequence>
<feature type="domain" description="Pirin N-terminal" evidence="4">
    <location>
        <begin position="136"/>
        <end position="246"/>
    </location>
</feature>
<dbReference type="CDD" id="cd02247">
    <property type="entry name" value="cupin_pirin_C"/>
    <property type="match status" value="1"/>
</dbReference>
<evidence type="ECO:0000259" key="4">
    <source>
        <dbReference type="Pfam" id="PF02678"/>
    </source>
</evidence>
<dbReference type="InterPro" id="IPR014710">
    <property type="entry name" value="RmlC-like_jellyroll"/>
</dbReference>
<evidence type="ECO:0008006" key="7">
    <source>
        <dbReference type="Google" id="ProtNLM"/>
    </source>
</evidence>
<dbReference type="InterPro" id="IPR003829">
    <property type="entry name" value="Pirin_N_dom"/>
</dbReference>
<evidence type="ECO:0000259" key="5">
    <source>
        <dbReference type="Pfam" id="PF05726"/>
    </source>
</evidence>
<dbReference type="PANTHER" id="PTHR13903">
    <property type="entry name" value="PIRIN-RELATED"/>
    <property type="match status" value="1"/>
</dbReference>
<protein>
    <recommendedName>
        <fullName evidence="7">Pirin N-terminal domain-containing protein</fullName>
    </recommendedName>
</protein>
<name>A0A7S1XXL4_9STRA</name>
<dbReference type="InterPro" id="IPR012093">
    <property type="entry name" value="Pirin"/>
</dbReference>
<dbReference type="Gene3D" id="3.30.300.20">
    <property type="match status" value="1"/>
</dbReference>
<dbReference type="InterPro" id="IPR008778">
    <property type="entry name" value="Pirin_C_dom"/>
</dbReference>
<proteinExistence type="inferred from homology"/>
<evidence type="ECO:0000256" key="1">
    <source>
        <dbReference type="ARBA" id="ARBA00008416"/>
    </source>
</evidence>
<feature type="region of interest" description="Disordered" evidence="3">
    <location>
        <begin position="437"/>
        <end position="456"/>
    </location>
</feature>
<accession>A0A7S1XXL4</accession>
<dbReference type="Gene3D" id="2.60.120.10">
    <property type="entry name" value="Jelly Rolls"/>
    <property type="match status" value="2"/>
</dbReference>
<dbReference type="AlphaFoldDB" id="A0A7S1XXL4"/>
<evidence type="ECO:0000256" key="2">
    <source>
        <dbReference type="RuleBase" id="RU003457"/>
    </source>
</evidence>
<dbReference type="CDD" id="cd02909">
    <property type="entry name" value="cupin_pirin_N"/>
    <property type="match status" value="1"/>
</dbReference>
<comment type="similarity">
    <text evidence="1 2">Belongs to the pirin family.</text>
</comment>